<feature type="transmembrane region" description="Helical" evidence="13">
    <location>
        <begin position="175"/>
        <end position="199"/>
    </location>
</feature>
<evidence type="ECO:0000256" key="12">
    <source>
        <dbReference type="ARBA" id="ARBA00031636"/>
    </source>
</evidence>
<evidence type="ECO:0000256" key="8">
    <source>
        <dbReference type="ARBA" id="ARBA00022692"/>
    </source>
</evidence>
<feature type="transmembrane region" description="Helical" evidence="13">
    <location>
        <begin position="23"/>
        <end position="44"/>
    </location>
</feature>
<dbReference type="PIRSF" id="PIRSF006603">
    <property type="entry name" value="DinF"/>
    <property type="match status" value="1"/>
</dbReference>
<feature type="transmembrane region" description="Helical" evidence="13">
    <location>
        <begin position="211"/>
        <end position="231"/>
    </location>
</feature>
<accession>A0A9D1HAN9</accession>
<dbReference type="Pfam" id="PF01554">
    <property type="entry name" value="MatE"/>
    <property type="match status" value="2"/>
</dbReference>
<keyword evidence="10" id="KW-0406">Ion transport</keyword>
<dbReference type="GO" id="GO:0015297">
    <property type="term" value="F:antiporter activity"/>
    <property type="evidence" value="ECO:0007669"/>
    <property type="project" value="UniProtKB-KW"/>
</dbReference>
<feature type="transmembrane region" description="Helical" evidence="13">
    <location>
        <begin position="64"/>
        <end position="91"/>
    </location>
</feature>
<evidence type="ECO:0000256" key="2">
    <source>
        <dbReference type="ARBA" id="ARBA00004651"/>
    </source>
</evidence>
<comment type="subcellular location">
    <subcellularLocation>
        <location evidence="2">Cell membrane</location>
        <topology evidence="2">Multi-pass membrane protein</topology>
    </subcellularLocation>
</comment>
<feature type="transmembrane region" description="Helical" evidence="13">
    <location>
        <begin position="103"/>
        <end position="126"/>
    </location>
</feature>
<keyword evidence="5" id="KW-0813">Transport</keyword>
<dbReference type="EMBL" id="DVLX01000007">
    <property type="protein sequence ID" value="HIT98728.1"/>
    <property type="molecule type" value="Genomic_DNA"/>
</dbReference>
<dbReference type="AlphaFoldDB" id="A0A9D1HAN9"/>
<proteinExistence type="inferred from homology"/>
<feature type="transmembrane region" description="Helical" evidence="13">
    <location>
        <begin position="297"/>
        <end position="317"/>
    </location>
</feature>
<comment type="similarity">
    <text evidence="3">Belongs to the multi antimicrobial extrusion (MATE) (TC 2.A.66.1) family.</text>
</comment>
<dbReference type="InterPro" id="IPR050222">
    <property type="entry name" value="MATE_MdtK"/>
</dbReference>
<dbReference type="GO" id="GO:0006811">
    <property type="term" value="P:monoatomic ion transport"/>
    <property type="evidence" value="ECO:0007669"/>
    <property type="project" value="UniProtKB-KW"/>
</dbReference>
<evidence type="ECO:0000256" key="6">
    <source>
        <dbReference type="ARBA" id="ARBA00022449"/>
    </source>
</evidence>
<keyword evidence="6" id="KW-0050">Antiport</keyword>
<dbReference type="Proteomes" id="UP000824159">
    <property type="component" value="Unassembled WGS sequence"/>
</dbReference>
<evidence type="ECO:0000256" key="1">
    <source>
        <dbReference type="ARBA" id="ARBA00003408"/>
    </source>
</evidence>
<reference evidence="14" key="2">
    <citation type="journal article" date="2021" name="PeerJ">
        <title>Extensive microbial diversity within the chicken gut microbiome revealed by metagenomics and culture.</title>
        <authorList>
            <person name="Gilroy R."/>
            <person name="Ravi A."/>
            <person name="Getino M."/>
            <person name="Pursley I."/>
            <person name="Horton D.L."/>
            <person name="Alikhan N.F."/>
            <person name="Baker D."/>
            <person name="Gharbi K."/>
            <person name="Hall N."/>
            <person name="Watson M."/>
            <person name="Adriaenssens E.M."/>
            <person name="Foster-Nyarko E."/>
            <person name="Jarju S."/>
            <person name="Secka A."/>
            <person name="Antonio M."/>
            <person name="Oren A."/>
            <person name="Chaudhuri R.R."/>
            <person name="La Ragione R."/>
            <person name="Hildebrand F."/>
            <person name="Pallen M.J."/>
        </authorList>
    </citation>
    <scope>NUCLEOTIDE SEQUENCE</scope>
    <source>
        <strain evidence="14">CHK176-22527</strain>
    </source>
</reference>
<feature type="transmembrane region" description="Helical" evidence="13">
    <location>
        <begin position="370"/>
        <end position="390"/>
    </location>
</feature>
<dbReference type="PANTHER" id="PTHR43298:SF2">
    <property type="entry name" value="FMN_FAD EXPORTER YEEO-RELATED"/>
    <property type="match status" value="1"/>
</dbReference>
<keyword evidence="11 13" id="KW-0472">Membrane</keyword>
<feature type="transmembrane region" description="Helical" evidence="13">
    <location>
        <begin position="146"/>
        <end position="163"/>
    </location>
</feature>
<evidence type="ECO:0000256" key="11">
    <source>
        <dbReference type="ARBA" id="ARBA00023136"/>
    </source>
</evidence>
<dbReference type="PANTHER" id="PTHR43298">
    <property type="entry name" value="MULTIDRUG RESISTANCE PROTEIN NORM-RELATED"/>
    <property type="match status" value="1"/>
</dbReference>
<keyword evidence="8 13" id="KW-0812">Transmembrane</keyword>
<comment type="function">
    <text evidence="1">Multidrug efflux pump.</text>
</comment>
<evidence type="ECO:0000256" key="4">
    <source>
        <dbReference type="ARBA" id="ARBA00020268"/>
    </source>
</evidence>
<evidence type="ECO:0000313" key="15">
    <source>
        <dbReference type="Proteomes" id="UP000824159"/>
    </source>
</evidence>
<evidence type="ECO:0000313" key="14">
    <source>
        <dbReference type="EMBL" id="HIT98728.1"/>
    </source>
</evidence>
<reference evidence="14" key="1">
    <citation type="submission" date="2020-10" db="EMBL/GenBank/DDBJ databases">
        <authorList>
            <person name="Gilroy R."/>
        </authorList>
    </citation>
    <scope>NUCLEOTIDE SEQUENCE</scope>
    <source>
        <strain evidence="14">CHK176-22527</strain>
    </source>
</reference>
<feature type="transmembrane region" description="Helical" evidence="13">
    <location>
        <begin position="427"/>
        <end position="448"/>
    </location>
</feature>
<dbReference type="InterPro" id="IPR002528">
    <property type="entry name" value="MATE_fam"/>
</dbReference>
<dbReference type="NCBIfam" id="TIGR00797">
    <property type="entry name" value="matE"/>
    <property type="match status" value="1"/>
</dbReference>
<feature type="transmembrane region" description="Helical" evidence="13">
    <location>
        <begin position="402"/>
        <end position="421"/>
    </location>
</feature>
<dbReference type="InterPro" id="IPR048279">
    <property type="entry name" value="MdtK-like"/>
</dbReference>
<evidence type="ECO:0000256" key="13">
    <source>
        <dbReference type="SAM" id="Phobius"/>
    </source>
</evidence>
<evidence type="ECO:0000256" key="7">
    <source>
        <dbReference type="ARBA" id="ARBA00022475"/>
    </source>
</evidence>
<evidence type="ECO:0000256" key="3">
    <source>
        <dbReference type="ARBA" id="ARBA00010199"/>
    </source>
</evidence>
<gene>
    <name evidence="14" type="ORF">IAD12_00550</name>
</gene>
<dbReference type="GO" id="GO:0005886">
    <property type="term" value="C:plasma membrane"/>
    <property type="evidence" value="ECO:0007669"/>
    <property type="project" value="UniProtKB-SubCell"/>
</dbReference>
<keyword evidence="9 13" id="KW-1133">Transmembrane helix</keyword>
<sequence>MNETSSVKKEELPPVNKMEEKPVLPLIISMSVPPLISMFMQYAYNFVDCMFVSWISEEALAAVSLAFPLTTLMIALSIWIGVGVNVLIAGSLGRKEQDKADSIVTNGIILSAVFGIIITAVMLLILEPFFASFTDDAQIYELAMKYMRICVFMQVPNMVHICIQKIIQGTGNMIAPMWFQIAGVLLNFVLDPVLIFGYFGFPQMGIKGAAVATVAGYTFSMILAFYVLIFKKQKVKIKVKGFRLDLKTFREIFVIGFPSFVMNALGALMTYFTNIFLVMYSNTAVAFFGAYFKLQQVVIMTLNGLVQGCIPVMSYNFGARKRERLDQALKCGTVIGIMLTGVSIVVLWMFPEQILRLFNASYDMMSFGVPALKIMCVSYVFAAISTMLASYMQSTGHVKISIAINFLRQLVLLIPLMWLFSKLFGMTGIWWSFIAAELITVVLSCILYRKYPVEI</sequence>
<keyword evidence="7" id="KW-1003">Cell membrane</keyword>
<feature type="transmembrane region" description="Helical" evidence="13">
    <location>
        <begin position="329"/>
        <end position="350"/>
    </location>
</feature>
<feature type="transmembrane region" description="Helical" evidence="13">
    <location>
        <begin position="252"/>
        <end position="277"/>
    </location>
</feature>
<dbReference type="GO" id="GO:0042910">
    <property type="term" value="F:xenobiotic transmembrane transporter activity"/>
    <property type="evidence" value="ECO:0007669"/>
    <property type="project" value="InterPro"/>
</dbReference>
<evidence type="ECO:0000256" key="9">
    <source>
        <dbReference type="ARBA" id="ARBA00022989"/>
    </source>
</evidence>
<evidence type="ECO:0000256" key="10">
    <source>
        <dbReference type="ARBA" id="ARBA00023065"/>
    </source>
</evidence>
<organism evidence="14 15">
    <name type="scientific">Candidatus Allocopromorpha excrementavium</name>
    <dbReference type="NCBI Taxonomy" id="2840741"/>
    <lineage>
        <taxon>Bacteria</taxon>
        <taxon>Bacillati</taxon>
        <taxon>Bacillota</taxon>
        <taxon>Clostridia</taxon>
        <taxon>Eubacteriales</taxon>
        <taxon>Eubacteriaceae</taxon>
        <taxon>Eubacteriaceae incertae sedis</taxon>
        <taxon>Candidatus Allocopromorpha</taxon>
    </lineage>
</organism>
<comment type="caution">
    <text evidence="14">The sequence shown here is derived from an EMBL/GenBank/DDBJ whole genome shotgun (WGS) entry which is preliminary data.</text>
</comment>
<name>A0A9D1HAN9_9FIRM</name>
<evidence type="ECO:0000256" key="5">
    <source>
        <dbReference type="ARBA" id="ARBA00022448"/>
    </source>
</evidence>
<protein>
    <recommendedName>
        <fullName evidence="4">Probable multidrug resistance protein NorM</fullName>
    </recommendedName>
    <alternativeName>
        <fullName evidence="12">Multidrug-efflux transporter</fullName>
    </alternativeName>
</protein>